<dbReference type="GO" id="GO:0008237">
    <property type="term" value="F:metallopeptidase activity"/>
    <property type="evidence" value="ECO:0007669"/>
    <property type="project" value="InterPro"/>
</dbReference>
<organism evidence="1 2">
    <name type="scientific">Enhygromyxa salina</name>
    <dbReference type="NCBI Taxonomy" id="215803"/>
    <lineage>
        <taxon>Bacteria</taxon>
        <taxon>Pseudomonadati</taxon>
        <taxon>Myxococcota</taxon>
        <taxon>Polyangia</taxon>
        <taxon>Nannocystales</taxon>
        <taxon>Nannocystaceae</taxon>
        <taxon>Enhygromyxa</taxon>
    </lineage>
</organism>
<evidence type="ECO:0000313" key="1">
    <source>
        <dbReference type="EMBL" id="PRQ02113.1"/>
    </source>
</evidence>
<name>A0A2S9YAI8_9BACT</name>
<proteinExistence type="predicted"/>
<dbReference type="EMBL" id="PVNK01000127">
    <property type="protein sequence ID" value="PRQ02113.1"/>
    <property type="molecule type" value="Genomic_DNA"/>
</dbReference>
<protein>
    <recommendedName>
        <fullName evidence="3">Peptidase metallopeptidase domain-containing protein</fullName>
    </recommendedName>
</protein>
<dbReference type="InterPro" id="IPR028994">
    <property type="entry name" value="Integrin_alpha_N"/>
</dbReference>
<comment type="caution">
    <text evidence="1">The sequence shown here is derived from an EMBL/GenBank/DDBJ whole genome shotgun (WGS) entry which is preliminary data.</text>
</comment>
<dbReference type="Gene3D" id="3.40.390.10">
    <property type="entry name" value="Collagenase (Catalytic Domain)"/>
    <property type="match status" value="1"/>
</dbReference>
<gene>
    <name evidence="1" type="ORF">ENSA5_25720</name>
</gene>
<dbReference type="Proteomes" id="UP000237968">
    <property type="component" value="Unassembled WGS sequence"/>
</dbReference>
<reference evidence="1 2" key="1">
    <citation type="submission" date="2018-03" db="EMBL/GenBank/DDBJ databases">
        <title>Draft Genome Sequences of the Obligatory Marine Myxobacteria Enhygromyxa salina SWB005.</title>
        <authorList>
            <person name="Poehlein A."/>
            <person name="Moghaddam J.A."/>
            <person name="Harms H."/>
            <person name="Alanjari M."/>
            <person name="Koenig G.M."/>
            <person name="Daniel R."/>
            <person name="Schaeberle T.F."/>
        </authorList>
    </citation>
    <scope>NUCLEOTIDE SEQUENCE [LARGE SCALE GENOMIC DNA]</scope>
    <source>
        <strain evidence="1 2">SWB005</strain>
    </source>
</reference>
<evidence type="ECO:0000313" key="2">
    <source>
        <dbReference type="Proteomes" id="UP000237968"/>
    </source>
</evidence>
<sequence length="519" mass="56686">MRAATLAWESAADVNFIEVGGGEPCSHDGALFTVGYEGDSCLWGVLCTIKGLAFPPNAAESDRTVYLWDNAFLQGPAGLERTITHELGHVLGLSHEHARFLQPEGTLCDLSSIDDGDGRGVTAADSDSVMGYPQCFGTNPNPLPPYPSTLDRTTVSYIYNLPRSIIGGASGPPDSGTLVWHRPAGQYIVWESVGGVNQPIQFVETTGCYDENDCSAGAAPYWKPVLLHHEGPVDVLMYGPGDFDEMLFKNLDGSVVSDVPGNLVTNVDVPIVLDRFFGPADRSVWWHRPEDPADRLWRDVGGEIESSLDYDDRIYTDGHYSPIMGKLVSGQSSMLWVSPTQDIVHLTRFSGGGIQETLIDKTLCGLSSQQYNGVSGDFDGDQQDEIAWYDFEMETVTYWASLPNCMFSPSFQVGKGKLAAIRLNGAKDSLMVYRPQDSEVQFYDVSSQTMTPAQAIFDDASPILRDFDRNGCTDILWFTPHTDASLIWQSQCDGTFRVDSVVPPSGAYPLGYGPGHGRL</sequence>
<accession>A0A2S9YAI8</accession>
<evidence type="ECO:0008006" key="3">
    <source>
        <dbReference type="Google" id="ProtNLM"/>
    </source>
</evidence>
<keyword evidence="2" id="KW-1185">Reference proteome</keyword>
<dbReference type="SUPFAM" id="SSF69318">
    <property type="entry name" value="Integrin alpha N-terminal domain"/>
    <property type="match status" value="1"/>
</dbReference>
<dbReference type="SUPFAM" id="SSF55486">
    <property type="entry name" value="Metalloproteases ('zincins'), catalytic domain"/>
    <property type="match status" value="1"/>
</dbReference>
<dbReference type="InterPro" id="IPR024079">
    <property type="entry name" value="MetalloPept_cat_dom_sf"/>
</dbReference>
<dbReference type="AlphaFoldDB" id="A0A2S9YAI8"/>